<dbReference type="InterPro" id="IPR029058">
    <property type="entry name" value="AB_hydrolase_fold"/>
</dbReference>
<feature type="domain" description="BAAT/Acyl-CoA thioester hydrolase C-terminal" evidence="1">
    <location>
        <begin position="27"/>
        <end position="232"/>
    </location>
</feature>
<sequence length="252" mass="28355">MLASEGFVVLCVAFFQYKNLVETLAEVDMEYFEKPINWIKRQPFTTDRLGIQGVSFGATIVLLLATRFPQLDAVVAINGPHVASDYMSMKESGKPIPQGRLADENIYFINGIMASDKVVRHTVFDETNEIQWHRTSPHTSFRIVASVDDLVASSVFCGRYMTKCLKDAGRDVEIHLVNGGHIMEPPYFPHHGVVYAKFQGFYCGYGGDAVLHGKSQEVTWQATIDFFKRKLGKPADMPDWQRLKSVDCASHL</sequence>
<organism evidence="2 3">
    <name type="scientific">Trichostrongylus colubriformis</name>
    <name type="common">Black scour worm</name>
    <dbReference type="NCBI Taxonomy" id="6319"/>
    <lineage>
        <taxon>Eukaryota</taxon>
        <taxon>Metazoa</taxon>
        <taxon>Ecdysozoa</taxon>
        <taxon>Nematoda</taxon>
        <taxon>Chromadorea</taxon>
        <taxon>Rhabditida</taxon>
        <taxon>Rhabditina</taxon>
        <taxon>Rhabditomorpha</taxon>
        <taxon>Strongyloidea</taxon>
        <taxon>Trichostrongylidae</taxon>
        <taxon>Trichostrongylus</taxon>
    </lineage>
</organism>
<keyword evidence="3" id="KW-1185">Reference proteome</keyword>
<dbReference type="AlphaFoldDB" id="A0AAN8FBY2"/>
<dbReference type="EMBL" id="WIXE01011572">
    <property type="protein sequence ID" value="KAK5976665.1"/>
    <property type="molecule type" value="Genomic_DNA"/>
</dbReference>
<dbReference type="PANTHER" id="PTHR10824">
    <property type="entry name" value="ACYL-COENZYME A THIOESTERASE-RELATED"/>
    <property type="match status" value="1"/>
</dbReference>
<gene>
    <name evidence="2" type="ORF">GCK32_013568</name>
</gene>
<reference evidence="2 3" key="1">
    <citation type="submission" date="2019-10" db="EMBL/GenBank/DDBJ databases">
        <title>Assembly and Annotation for the nematode Trichostrongylus colubriformis.</title>
        <authorList>
            <person name="Martin J."/>
        </authorList>
    </citation>
    <scope>NUCLEOTIDE SEQUENCE [LARGE SCALE GENOMIC DNA]</scope>
    <source>
        <strain evidence="2">G859</strain>
        <tissue evidence="2">Whole worm</tissue>
    </source>
</reference>
<dbReference type="GO" id="GO:0006631">
    <property type="term" value="P:fatty acid metabolic process"/>
    <property type="evidence" value="ECO:0007669"/>
    <property type="project" value="TreeGrafter"/>
</dbReference>
<name>A0AAN8FBY2_TRICO</name>
<protein>
    <submittedName>
        <fullName evidence="2">BAAT/acyl-CoA thioester hydrolase protein</fullName>
    </submittedName>
</protein>
<proteinExistence type="predicted"/>
<dbReference type="Proteomes" id="UP001331761">
    <property type="component" value="Unassembled WGS sequence"/>
</dbReference>
<dbReference type="Gene3D" id="3.40.50.1820">
    <property type="entry name" value="alpha/beta hydrolase"/>
    <property type="match status" value="1"/>
</dbReference>
<accession>A0AAN8FBY2</accession>
<dbReference type="SUPFAM" id="SSF53474">
    <property type="entry name" value="alpha/beta-Hydrolases"/>
    <property type="match status" value="1"/>
</dbReference>
<dbReference type="PANTHER" id="PTHR10824:SF4">
    <property type="entry name" value="ACYL-COENZYME A THIOESTERASE 1-LIKE"/>
    <property type="match status" value="1"/>
</dbReference>
<dbReference type="InterPro" id="IPR014940">
    <property type="entry name" value="BAAT_C"/>
</dbReference>
<dbReference type="Pfam" id="PF08840">
    <property type="entry name" value="BAAT_C"/>
    <property type="match status" value="1"/>
</dbReference>
<comment type="caution">
    <text evidence="2">The sequence shown here is derived from an EMBL/GenBank/DDBJ whole genome shotgun (WGS) entry which is preliminary data.</text>
</comment>
<keyword evidence="2" id="KW-0378">Hydrolase</keyword>
<evidence type="ECO:0000259" key="1">
    <source>
        <dbReference type="Pfam" id="PF08840"/>
    </source>
</evidence>
<evidence type="ECO:0000313" key="2">
    <source>
        <dbReference type="EMBL" id="KAK5976665.1"/>
    </source>
</evidence>
<evidence type="ECO:0000313" key="3">
    <source>
        <dbReference type="Proteomes" id="UP001331761"/>
    </source>
</evidence>
<dbReference type="GO" id="GO:0006637">
    <property type="term" value="P:acyl-CoA metabolic process"/>
    <property type="evidence" value="ECO:0007669"/>
    <property type="project" value="TreeGrafter"/>
</dbReference>
<dbReference type="GO" id="GO:0047617">
    <property type="term" value="F:fatty acyl-CoA hydrolase activity"/>
    <property type="evidence" value="ECO:0007669"/>
    <property type="project" value="TreeGrafter"/>
</dbReference>